<evidence type="ECO:0000256" key="1">
    <source>
        <dbReference type="SAM" id="MobiDB-lite"/>
    </source>
</evidence>
<dbReference type="AlphaFoldDB" id="A0A7M5WRW4"/>
<accession>A0A7M5WRW4</accession>
<dbReference type="Proteomes" id="UP000594262">
    <property type="component" value="Unplaced"/>
</dbReference>
<proteinExistence type="predicted"/>
<dbReference type="PANTHER" id="PTHR21580">
    <property type="entry name" value="SHIPPO-1-RELATED"/>
    <property type="match status" value="1"/>
</dbReference>
<name>A0A7M5WRW4_9CNID</name>
<dbReference type="GeneID" id="136802802"/>
<dbReference type="PANTHER" id="PTHR21580:SF60">
    <property type="entry name" value="SPERM-TAIL PG-RICH REPEAT-CONTAINING PROTEIN 2"/>
    <property type="match status" value="1"/>
</dbReference>
<feature type="region of interest" description="Disordered" evidence="1">
    <location>
        <begin position="327"/>
        <end position="355"/>
    </location>
</feature>
<sequence>MYDRAPRLISLGTSSTTDEVGPGKYDPDLTNRRKQDGYAPFLSMSMRNSFLAVKSDIAAVPGPGAYNPRIYETISGGSALANQSMRFHDKPRDTPGPGTYNLSKPSDWLKEQKYRCEDGVQPFKKDNKTSQVNIHYQRKSAPPSIPSPGQAYGYEESKDGRLQKQKIPAKDCSLGPAYYKINYDDTKAVQKYKGIHFGNMTSKRTSIKKVEDLPGPGAYDPYKPKPKAPIDLIMEEQQKNTVAAQLPRYHEIVTKQETKKAVPGPGHYQIKSQFEAKKVNDNATERPSFGSQAKRFSNAYDSTPSPGMYNDPRHALEICNRISGMKKSPFGQTSTRFRKDHHVRKTPGPGTYNHKDIATDLKKQAKLSSTRKGVFGTTADRLAPLDCKDDHPGPGEYEVKSNIQQSIGHKKHAVFESGTNRLGHPNYPNDAPPPGSYEVAKSFDKTQGKVLYGDTHKITESKKKINGGFLSSTKRFSQPRDVRHKKADLELPGPGHYDIKEPDVPGGNLVTKESRFKQHDNNVPGPGSYQLSPLLQHSVLKSTFNATLTNPVAKALEELNEQKMNSMPLSVFL</sequence>
<protein>
    <submittedName>
        <fullName evidence="2">Uncharacterized protein</fullName>
    </submittedName>
</protein>
<reference evidence="2" key="1">
    <citation type="submission" date="2021-01" db="UniProtKB">
        <authorList>
            <consortium name="EnsemblMetazoa"/>
        </authorList>
    </citation>
    <scope>IDENTIFICATION</scope>
</reference>
<dbReference type="EnsemblMetazoa" id="CLYHEMT007718.1">
    <property type="protein sequence ID" value="CLYHEMP007718.1"/>
    <property type="gene ID" value="CLYHEMG007718"/>
</dbReference>
<feature type="compositionally biased region" description="Basic residues" evidence="1">
    <location>
        <begin position="336"/>
        <end position="345"/>
    </location>
</feature>
<organism evidence="2 3">
    <name type="scientific">Clytia hemisphaerica</name>
    <dbReference type="NCBI Taxonomy" id="252671"/>
    <lineage>
        <taxon>Eukaryota</taxon>
        <taxon>Metazoa</taxon>
        <taxon>Cnidaria</taxon>
        <taxon>Hydrozoa</taxon>
        <taxon>Hydroidolina</taxon>
        <taxon>Leptothecata</taxon>
        <taxon>Obeliida</taxon>
        <taxon>Clytiidae</taxon>
        <taxon>Clytia</taxon>
    </lineage>
</organism>
<dbReference type="RefSeq" id="XP_066915668.1">
    <property type="nucleotide sequence ID" value="XM_067059567.1"/>
</dbReference>
<dbReference type="OrthoDB" id="406368at2759"/>
<feature type="region of interest" description="Disordered" evidence="1">
    <location>
        <begin position="1"/>
        <end position="32"/>
    </location>
</feature>
<evidence type="ECO:0000313" key="3">
    <source>
        <dbReference type="Proteomes" id="UP000594262"/>
    </source>
</evidence>
<dbReference type="Pfam" id="PF07004">
    <property type="entry name" value="SHIPPO-rpt"/>
    <property type="match status" value="7"/>
</dbReference>
<keyword evidence="3" id="KW-1185">Reference proteome</keyword>
<dbReference type="InterPro" id="IPR010736">
    <property type="entry name" value="SHIPPO-rpt"/>
</dbReference>
<evidence type="ECO:0000313" key="2">
    <source>
        <dbReference type="EnsemblMetazoa" id="CLYHEMP007718.1"/>
    </source>
</evidence>
<dbReference type="InterPro" id="IPR051291">
    <property type="entry name" value="CIMAP"/>
</dbReference>